<dbReference type="PATRIC" id="fig|1347342.6.peg.3095"/>
<dbReference type="EMBL" id="HG315671">
    <property type="protein sequence ID" value="CDF80788.1"/>
    <property type="molecule type" value="Genomic_DNA"/>
</dbReference>
<dbReference type="PANTHER" id="PTHR10009">
    <property type="entry name" value="PROTEIN YELLOW-RELATED"/>
    <property type="match status" value="1"/>
</dbReference>
<dbReference type="GO" id="GO:0005576">
    <property type="term" value="C:extracellular region"/>
    <property type="evidence" value="ECO:0007669"/>
    <property type="project" value="UniProtKB-SubCell"/>
</dbReference>
<keyword evidence="2" id="KW-0964">Secreted</keyword>
<dbReference type="Proteomes" id="UP000016160">
    <property type="component" value="Chromosome"/>
</dbReference>
<dbReference type="STRING" id="1347342.BN863_30760"/>
<dbReference type="PANTHER" id="PTHR10009:SF18">
    <property type="entry name" value="PROTEIN YELLOW-LIKE PROTEIN"/>
    <property type="match status" value="1"/>
</dbReference>
<reference evidence="3 4" key="1">
    <citation type="journal article" date="2013" name="Appl. Environ. Microbiol.">
        <title>The genome of the alga-associated marine flavobacterium Formosa agariphila KMM 3901T reveals a broad potential for degradation of algal polysaccharides.</title>
        <authorList>
            <person name="Mann A.J."/>
            <person name="Hahnke R.L."/>
            <person name="Huang S."/>
            <person name="Werner J."/>
            <person name="Xing P."/>
            <person name="Barbeyron T."/>
            <person name="Huettel B."/>
            <person name="Stueber K."/>
            <person name="Reinhardt R."/>
            <person name="Harder J."/>
            <person name="Gloeckner F.O."/>
            <person name="Amann R.I."/>
            <person name="Teeling H."/>
        </authorList>
    </citation>
    <scope>NUCLEOTIDE SEQUENCE [LARGE SCALE GENOMIC DNA]</scope>
    <source>
        <strain evidence="4">DSM 15362 / KCTC 12365 / LMG 23005 / KMM 3901</strain>
    </source>
</reference>
<comment type="subcellular location">
    <subcellularLocation>
        <location evidence="1">Secreted</location>
    </subcellularLocation>
</comment>
<organism evidence="3 4">
    <name type="scientific">Formosa agariphila (strain DSM 15362 / KCTC 12365 / LMG 23005 / KMM 3901 / M-2Alg 35-1)</name>
    <dbReference type="NCBI Taxonomy" id="1347342"/>
    <lineage>
        <taxon>Bacteria</taxon>
        <taxon>Pseudomonadati</taxon>
        <taxon>Bacteroidota</taxon>
        <taxon>Flavobacteriia</taxon>
        <taxon>Flavobacteriales</taxon>
        <taxon>Flavobacteriaceae</taxon>
        <taxon>Formosa</taxon>
    </lineage>
</organism>
<sequence>MNNFNSTQKQEVAVFKGQQVTGVTVSDKGRIFANFPRWRKGVENSVVEVVEEGKPKAFPNPKWNSWTLGDPTSENVFVAVQSVVAFENNLYVLDTRNPLFNGVIENPRVFMFDLLTNEHIKTFILQEGTFHKDSYINDLRIDKKRGKIYLTDSGHAGLVVVDLKLGTSFRVLNDHNSTLAETDFLNFSGSKWVNTVHSDGIALDTKNDLLYYHALTGYSLYAVSTDILAKGNQKEIEDDVKFIMKTSAPDGMIFDEMGNLYLGDLEYNKIMKVNPVEGAIETFYEGEDVRWADTFSIYKDTLYYTNSRINEANDNIDNLSFTINKLNIK</sequence>
<protein>
    <submittedName>
        <fullName evidence="3">Major royal jelly protein</fullName>
    </submittedName>
</protein>
<evidence type="ECO:0000256" key="1">
    <source>
        <dbReference type="ARBA" id="ARBA00004613"/>
    </source>
</evidence>
<dbReference type="AlphaFoldDB" id="T2KQL1"/>
<dbReference type="eggNOG" id="COG3391">
    <property type="taxonomic scope" value="Bacteria"/>
</dbReference>
<keyword evidence="4" id="KW-1185">Reference proteome</keyword>
<dbReference type="HOGENOM" id="CLU_031076_0_3_10"/>
<accession>T2KQL1</accession>
<dbReference type="Gene3D" id="2.120.10.30">
    <property type="entry name" value="TolB, C-terminal domain"/>
    <property type="match status" value="1"/>
</dbReference>
<evidence type="ECO:0000313" key="3">
    <source>
        <dbReference type="EMBL" id="CDF80788.1"/>
    </source>
</evidence>
<dbReference type="Pfam" id="PF03022">
    <property type="entry name" value="MRJP"/>
    <property type="match status" value="1"/>
</dbReference>
<proteinExistence type="predicted"/>
<dbReference type="InterPro" id="IPR017996">
    <property type="entry name" value="MRJP/yellow-related"/>
</dbReference>
<evidence type="ECO:0000256" key="2">
    <source>
        <dbReference type="ARBA" id="ARBA00022525"/>
    </source>
</evidence>
<dbReference type="InterPro" id="IPR011042">
    <property type="entry name" value="6-blade_b-propeller_TolB-like"/>
</dbReference>
<dbReference type="SUPFAM" id="SSF63829">
    <property type="entry name" value="Calcium-dependent phosphotriesterase"/>
    <property type="match status" value="1"/>
</dbReference>
<evidence type="ECO:0000313" key="4">
    <source>
        <dbReference type="Proteomes" id="UP000016160"/>
    </source>
</evidence>
<gene>
    <name evidence="3" type="ORF">BN863_30760</name>
</gene>
<name>T2KQL1_FORAG</name>